<dbReference type="InterPro" id="IPR002744">
    <property type="entry name" value="MIP18-like"/>
</dbReference>
<feature type="domain" description="MIP18 family-like" evidence="1">
    <location>
        <begin position="15"/>
        <end position="79"/>
    </location>
</feature>
<dbReference type="SUPFAM" id="SSF117916">
    <property type="entry name" value="Fe-S cluster assembly (FSCA) domain-like"/>
    <property type="match status" value="1"/>
</dbReference>
<evidence type="ECO:0000313" key="3">
    <source>
        <dbReference type="Proteomes" id="UP000246099"/>
    </source>
</evidence>
<dbReference type="Gene3D" id="3.30.300.130">
    <property type="entry name" value="Fe-S cluster assembly (FSCA)"/>
    <property type="match status" value="1"/>
</dbReference>
<keyword evidence="3" id="KW-1185">Reference proteome</keyword>
<dbReference type="PANTHER" id="PTHR42831">
    <property type="entry name" value="FE-S PROTEIN MATURATION AUXILIARY FACTOR YITW"/>
    <property type="match status" value="1"/>
</dbReference>
<dbReference type="EMBL" id="CP029600">
    <property type="protein sequence ID" value="AWO00363.1"/>
    <property type="molecule type" value="Genomic_DNA"/>
</dbReference>
<dbReference type="PANTHER" id="PTHR42831:SF1">
    <property type="entry name" value="FE-S PROTEIN MATURATION AUXILIARY FACTOR YITW"/>
    <property type="match status" value="1"/>
</dbReference>
<evidence type="ECO:0000313" key="2">
    <source>
        <dbReference type="EMBL" id="AWO00363.1"/>
    </source>
</evidence>
<accession>A0ABM6W8V3</accession>
<gene>
    <name evidence="2" type="ORF">DLD77_00890</name>
</gene>
<name>A0ABM6W8V3_9BACT</name>
<dbReference type="Pfam" id="PF01883">
    <property type="entry name" value="FeS_assembly_P"/>
    <property type="match status" value="1"/>
</dbReference>
<protein>
    <submittedName>
        <fullName evidence="2">FeS assembly SUF system protein SufT</fullName>
    </submittedName>
</protein>
<dbReference type="Proteomes" id="UP000246099">
    <property type="component" value="Chromosome"/>
</dbReference>
<dbReference type="RefSeq" id="WP_119075710.1">
    <property type="nucleotide sequence ID" value="NZ_CP029600.1"/>
</dbReference>
<organism evidence="2 3">
    <name type="scientific">Chitinophaga alhagiae</name>
    <dbReference type="NCBI Taxonomy" id="2203219"/>
    <lineage>
        <taxon>Bacteria</taxon>
        <taxon>Pseudomonadati</taxon>
        <taxon>Bacteroidota</taxon>
        <taxon>Chitinophagia</taxon>
        <taxon>Chitinophagales</taxon>
        <taxon>Chitinophagaceae</taxon>
        <taxon>Chitinophaga</taxon>
    </lineage>
</organism>
<proteinExistence type="predicted"/>
<dbReference type="InterPro" id="IPR034904">
    <property type="entry name" value="FSCA_dom_sf"/>
</dbReference>
<evidence type="ECO:0000259" key="1">
    <source>
        <dbReference type="Pfam" id="PF01883"/>
    </source>
</evidence>
<reference evidence="2 3" key="1">
    <citation type="submission" date="2018-05" db="EMBL/GenBank/DDBJ databases">
        <title>Chitinophaga sp. nov., isolated from rhizosphere soil of Alhagi.</title>
        <authorList>
            <person name="Liu Y."/>
        </authorList>
    </citation>
    <scope>NUCLEOTIDE SEQUENCE [LARGE SCALE GENOMIC DNA]</scope>
    <source>
        <strain evidence="2 3">T22</strain>
    </source>
</reference>
<dbReference type="InterPro" id="IPR052339">
    <property type="entry name" value="Fe-S_Maturation_MIP18"/>
</dbReference>
<sequence>MNVATNNDLRCTIALASLHDVLDPEIGLNVVDLGLIYQLNFEEDSRKIFALMTLTTQFCPMGQSIADGVKNNLSACFPGYDVELELVFDPPWNHEMISEEGQNFLNR</sequence>